<feature type="non-terminal residue" evidence="2">
    <location>
        <position position="1"/>
    </location>
</feature>
<name>A0AA40KGK0_9HYME</name>
<protein>
    <submittedName>
        <fullName evidence="2">Uncharacterized protein</fullName>
    </submittedName>
</protein>
<dbReference type="Proteomes" id="UP001177670">
    <property type="component" value="Unassembled WGS sequence"/>
</dbReference>
<gene>
    <name evidence="2" type="ORF">K0M31_013476</name>
</gene>
<dbReference type="EMBL" id="JAHYIQ010000037">
    <property type="protein sequence ID" value="KAK1119287.1"/>
    <property type="molecule type" value="Genomic_DNA"/>
</dbReference>
<comment type="caution">
    <text evidence="2">The sequence shown here is derived from an EMBL/GenBank/DDBJ whole genome shotgun (WGS) entry which is preliminary data.</text>
</comment>
<evidence type="ECO:0000313" key="2">
    <source>
        <dbReference type="EMBL" id="KAK1119287.1"/>
    </source>
</evidence>
<organism evidence="2 3">
    <name type="scientific">Melipona bicolor</name>
    <dbReference type="NCBI Taxonomy" id="60889"/>
    <lineage>
        <taxon>Eukaryota</taxon>
        <taxon>Metazoa</taxon>
        <taxon>Ecdysozoa</taxon>
        <taxon>Arthropoda</taxon>
        <taxon>Hexapoda</taxon>
        <taxon>Insecta</taxon>
        <taxon>Pterygota</taxon>
        <taxon>Neoptera</taxon>
        <taxon>Endopterygota</taxon>
        <taxon>Hymenoptera</taxon>
        <taxon>Apocrita</taxon>
        <taxon>Aculeata</taxon>
        <taxon>Apoidea</taxon>
        <taxon>Anthophila</taxon>
        <taxon>Apidae</taxon>
        <taxon>Melipona</taxon>
    </lineage>
</organism>
<dbReference type="AlphaFoldDB" id="A0AA40KGK0"/>
<sequence length="111" mass="11910">RKKEGKKREYSDRSIAHTSGQPAYTESEEASAISNRRLSPAGKFHRVSFGSSSVRGLSAGKIDIAWMSGDPGSDLPVCPAAGGCRRAPVCDQVAQTVCEVLPRYVDSLRSL</sequence>
<evidence type="ECO:0000256" key="1">
    <source>
        <dbReference type="SAM" id="MobiDB-lite"/>
    </source>
</evidence>
<feature type="region of interest" description="Disordered" evidence="1">
    <location>
        <begin position="1"/>
        <end position="32"/>
    </location>
</feature>
<evidence type="ECO:0000313" key="3">
    <source>
        <dbReference type="Proteomes" id="UP001177670"/>
    </source>
</evidence>
<keyword evidence="3" id="KW-1185">Reference proteome</keyword>
<feature type="compositionally biased region" description="Basic and acidic residues" evidence="1">
    <location>
        <begin position="1"/>
        <end position="15"/>
    </location>
</feature>
<proteinExistence type="predicted"/>
<reference evidence="2" key="1">
    <citation type="submission" date="2021-10" db="EMBL/GenBank/DDBJ databases">
        <title>Melipona bicolor Genome sequencing and assembly.</title>
        <authorList>
            <person name="Araujo N.S."/>
            <person name="Arias M.C."/>
        </authorList>
    </citation>
    <scope>NUCLEOTIDE SEQUENCE</scope>
    <source>
        <strain evidence="2">USP_2M_L1-L4_2017</strain>
        <tissue evidence="2">Whole body</tissue>
    </source>
</reference>
<accession>A0AA40KGK0</accession>